<dbReference type="Pfam" id="PF04085">
    <property type="entry name" value="MreC"/>
    <property type="match status" value="1"/>
</dbReference>
<evidence type="ECO:0000256" key="2">
    <source>
        <dbReference type="ARBA" id="ARBA00013855"/>
    </source>
</evidence>
<comment type="caution">
    <text evidence="7">The sequence shown here is derived from an EMBL/GenBank/DDBJ whole genome shotgun (WGS) entry which is preliminary data.</text>
</comment>
<evidence type="ECO:0000256" key="3">
    <source>
        <dbReference type="ARBA" id="ARBA00022960"/>
    </source>
</evidence>
<feature type="domain" description="Rod shape-determining protein MreC beta-barrel core" evidence="6">
    <location>
        <begin position="121"/>
        <end position="270"/>
    </location>
</feature>
<keyword evidence="3 5" id="KW-0133">Cell shape</keyword>
<accession>F7NHN9</accession>
<evidence type="ECO:0000256" key="5">
    <source>
        <dbReference type="PIRNR" id="PIRNR038471"/>
    </source>
</evidence>
<dbReference type="GO" id="GO:0008360">
    <property type="term" value="P:regulation of cell shape"/>
    <property type="evidence" value="ECO:0007669"/>
    <property type="project" value="UniProtKB-KW"/>
</dbReference>
<dbReference type="InterPro" id="IPR055342">
    <property type="entry name" value="MreC_beta-barrel_core"/>
</dbReference>
<dbReference type="GO" id="GO:0005886">
    <property type="term" value="C:plasma membrane"/>
    <property type="evidence" value="ECO:0007669"/>
    <property type="project" value="TreeGrafter"/>
</dbReference>
<dbReference type="Gene3D" id="2.40.10.350">
    <property type="entry name" value="Rod shape-determining protein MreC, domain 2"/>
    <property type="match status" value="1"/>
</dbReference>
<dbReference type="PANTHER" id="PTHR34138">
    <property type="entry name" value="CELL SHAPE-DETERMINING PROTEIN MREC"/>
    <property type="match status" value="1"/>
</dbReference>
<dbReference type="InterPro" id="IPR042175">
    <property type="entry name" value="Cell/Rod_MreC_2"/>
</dbReference>
<gene>
    <name evidence="7" type="ORF">ALO_07933</name>
</gene>
<dbReference type="Proteomes" id="UP000003240">
    <property type="component" value="Unassembled WGS sequence"/>
</dbReference>
<dbReference type="Gene3D" id="2.40.10.340">
    <property type="entry name" value="Rod shape-determining protein MreC, domain 1"/>
    <property type="match status" value="1"/>
</dbReference>
<dbReference type="EMBL" id="AFGF01000056">
    <property type="protein sequence ID" value="EGO64414.1"/>
    <property type="molecule type" value="Genomic_DNA"/>
</dbReference>
<dbReference type="PIRSF" id="PIRSF038471">
    <property type="entry name" value="MreC"/>
    <property type="match status" value="1"/>
</dbReference>
<organism evidence="7 8">
    <name type="scientific">Acetonema longum DSM 6540</name>
    <dbReference type="NCBI Taxonomy" id="1009370"/>
    <lineage>
        <taxon>Bacteria</taxon>
        <taxon>Bacillati</taxon>
        <taxon>Bacillota</taxon>
        <taxon>Negativicutes</taxon>
        <taxon>Acetonemataceae</taxon>
        <taxon>Acetonema</taxon>
    </lineage>
</organism>
<dbReference type="InterPro" id="IPR007221">
    <property type="entry name" value="MreC"/>
</dbReference>
<dbReference type="NCBIfam" id="TIGR00219">
    <property type="entry name" value="mreC"/>
    <property type="match status" value="1"/>
</dbReference>
<protein>
    <recommendedName>
        <fullName evidence="2 5">Cell shape-determining protein MreC</fullName>
    </recommendedName>
    <alternativeName>
        <fullName evidence="4 5">Cell shape protein MreC</fullName>
    </alternativeName>
</protein>
<dbReference type="PANTHER" id="PTHR34138:SF1">
    <property type="entry name" value="CELL SHAPE-DETERMINING PROTEIN MREC"/>
    <property type="match status" value="1"/>
</dbReference>
<evidence type="ECO:0000256" key="1">
    <source>
        <dbReference type="ARBA" id="ARBA00009369"/>
    </source>
</evidence>
<comment type="similarity">
    <text evidence="1 5">Belongs to the MreC family.</text>
</comment>
<sequence length="293" mass="31441">MQLAQRKAIVLAVVVLIVFLLASSVAKNRYQFPLAGKLVSTILSPVEYAIAQTGYRIRNAINFAGDIMTVHWSNQTLAAENERLRLANMELTEAMAENARLRTLLEYKKEVPQLTFAVAAVIARSPSSWSSTLVINKGSADGIAKDMPVVTAQGLVGNVAQVFPHSSHIQLMIDARSAVGALVQRPESRVAGIVEGNGARPLSPCLINLARDADIIKGDKVITSGFGGIYPKNIMIGEVVEVVNEEGGLLKYAVLKPAVNFDKLEEVLVIIRSPIMTHPSGAPSQPPAKGTAR</sequence>
<evidence type="ECO:0000313" key="8">
    <source>
        <dbReference type="Proteomes" id="UP000003240"/>
    </source>
</evidence>
<dbReference type="STRING" id="1009370.ALO_07933"/>
<evidence type="ECO:0000259" key="6">
    <source>
        <dbReference type="Pfam" id="PF04085"/>
    </source>
</evidence>
<reference evidence="7 8" key="1">
    <citation type="journal article" date="2011" name="EMBO J.">
        <title>Structural diversity of bacterial flagellar motors.</title>
        <authorList>
            <person name="Chen S."/>
            <person name="Beeby M."/>
            <person name="Murphy G.E."/>
            <person name="Leadbetter J.R."/>
            <person name="Hendrixson D.R."/>
            <person name="Briegel A."/>
            <person name="Li Z."/>
            <person name="Shi J."/>
            <person name="Tocheva E.I."/>
            <person name="Muller A."/>
            <person name="Dobro M.J."/>
            <person name="Jensen G.J."/>
        </authorList>
    </citation>
    <scope>NUCLEOTIDE SEQUENCE [LARGE SCALE GENOMIC DNA]</scope>
    <source>
        <strain evidence="7 8">DSM 6540</strain>
    </source>
</reference>
<keyword evidence="8" id="KW-1185">Reference proteome</keyword>
<dbReference type="AlphaFoldDB" id="F7NHN9"/>
<comment type="function">
    <text evidence="5">Involved in formation and maintenance of cell shape.</text>
</comment>
<dbReference type="RefSeq" id="WP_004094483.1">
    <property type="nucleotide sequence ID" value="NZ_AFGF01000056.1"/>
</dbReference>
<dbReference type="InterPro" id="IPR042177">
    <property type="entry name" value="Cell/Rod_1"/>
</dbReference>
<name>F7NHN9_9FIRM</name>
<dbReference type="OrthoDB" id="9792313at2"/>
<dbReference type="eggNOG" id="COG1792">
    <property type="taxonomic scope" value="Bacteria"/>
</dbReference>
<evidence type="ECO:0000256" key="4">
    <source>
        <dbReference type="ARBA" id="ARBA00032089"/>
    </source>
</evidence>
<proteinExistence type="inferred from homology"/>
<evidence type="ECO:0000313" key="7">
    <source>
        <dbReference type="EMBL" id="EGO64414.1"/>
    </source>
</evidence>